<evidence type="ECO:0000256" key="23">
    <source>
        <dbReference type="SAM" id="Phobius"/>
    </source>
</evidence>
<evidence type="ECO:0000256" key="5">
    <source>
        <dbReference type="ARBA" id="ARBA00022676"/>
    </source>
</evidence>
<sequence>MTGTVSDAPAARADASAPPGVPGPSAVGRLIGEPFAALRGLLARPLASYYLLVASAGLLLVIGLVMVYSATNVTTSDGGTGSALAGVQQQGLWAAIGLAAFWLAQRLPTRTYRLLGLPLLVLCMVFALILVLFPDLKAGPVSTYLNWITVGPVQFQPAELAKLALMWWGADLLVRRGDSVTRWKRLAMPLFPLTALLFLLVGVHDLGSMLCMLLVFLGLLWVTGVRFRVFAGMFAVAIAGVIVLIADQSYRFQRILAFGQMARANGCTSPDSLQGSCWQSVQGMYALADGGWFGVGLGQGRQKWSWLPEAHNDFIFAIIGEELGVVGCVVVLALFAVLAYAGLRIARRVDDPFRRTVAAACTLWLAGQAVINIGAVVGLLPITGVPLPFISAGGTALVVTLVAVGMLASFARAEPDAARALHARAPSRLARILWAPLPPLPAEKKPGSSRSTTAVRAPRRRTAGSRGTDPRRQRAGTRSRSTTRKDRR</sequence>
<evidence type="ECO:0000256" key="15">
    <source>
        <dbReference type="ARBA" id="ARBA00033270"/>
    </source>
</evidence>
<evidence type="ECO:0000256" key="10">
    <source>
        <dbReference type="ARBA" id="ARBA00022989"/>
    </source>
</evidence>
<dbReference type="GO" id="GO:0051301">
    <property type="term" value="P:cell division"/>
    <property type="evidence" value="ECO:0007669"/>
    <property type="project" value="UniProtKB-KW"/>
</dbReference>
<keyword evidence="13" id="KW-0961">Cell wall biogenesis/degradation</keyword>
<dbReference type="GO" id="GO:0071555">
    <property type="term" value="P:cell wall organization"/>
    <property type="evidence" value="ECO:0007669"/>
    <property type="project" value="UniProtKB-KW"/>
</dbReference>
<dbReference type="GO" id="GO:0009252">
    <property type="term" value="P:peptidoglycan biosynthetic process"/>
    <property type="evidence" value="ECO:0007669"/>
    <property type="project" value="UniProtKB-KW"/>
</dbReference>
<keyword evidence="12" id="KW-0131">Cell cycle</keyword>
<comment type="similarity">
    <text evidence="16">Belongs to the SEDS family. FtsW subfamily.</text>
</comment>
<evidence type="ECO:0000256" key="20">
    <source>
        <dbReference type="ARBA" id="ARBA00049902"/>
    </source>
</evidence>
<feature type="region of interest" description="Disordered" evidence="22">
    <location>
        <begin position="1"/>
        <end position="20"/>
    </location>
</feature>
<comment type="pathway">
    <text evidence="2">Cell wall biogenesis; peptidoglycan biosynthesis.</text>
</comment>
<dbReference type="GO" id="GO:0005886">
    <property type="term" value="C:plasma membrane"/>
    <property type="evidence" value="ECO:0007669"/>
    <property type="project" value="UniProtKB-SubCell"/>
</dbReference>
<keyword evidence="25" id="KW-1185">Reference proteome</keyword>
<dbReference type="PANTHER" id="PTHR30474">
    <property type="entry name" value="CELL CYCLE PROTEIN"/>
    <property type="match status" value="1"/>
</dbReference>
<dbReference type="Proteomes" id="UP000612808">
    <property type="component" value="Unassembled WGS sequence"/>
</dbReference>
<dbReference type="GO" id="GO:0008360">
    <property type="term" value="P:regulation of cell shape"/>
    <property type="evidence" value="ECO:0007669"/>
    <property type="project" value="UniProtKB-KW"/>
</dbReference>
<feature type="transmembrane region" description="Helical" evidence="23">
    <location>
        <begin position="195"/>
        <end position="222"/>
    </location>
</feature>
<comment type="subcellular location">
    <subcellularLocation>
        <location evidence="1">Cell membrane</location>
        <topology evidence="1">Multi-pass membrane protein</topology>
    </subcellularLocation>
</comment>
<evidence type="ECO:0000256" key="8">
    <source>
        <dbReference type="ARBA" id="ARBA00022960"/>
    </source>
</evidence>
<dbReference type="Pfam" id="PF01098">
    <property type="entry name" value="FTSW_RODA_SPOVE"/>
    <property type="match status" value="1"/>
</dbReference>
<evidence type="ECO:0000313" key="25">
    <source>
        <dbReference type="Proteomes" id="UP000612808"/>
    </source>
</evidence>
<keyword evidence="6" id="KW-0808">Transferase</keyword>
<evidence type="ECO:0000256" key="6">
    <source>
        <dbReference type="ARBA" id="ARBA00022679"/>
    </source>
</evidence>
<feature type="transmembrane region" description="Helical" evidence="23">
    <location>
        <begin position="114"/>
        <end position="133"/>
    </location>
</feature>
<dbReference type="AlphaFoldDB" id="A0A8J3NA90"/>
<dbReference type="EMBL" id="BOMB01000001">
    <property type="protein sequence ID" value="GID09292.1"/>
    <property type="molecule type" value="Genomic_DNA"/>
</dbReference>
<dbReference type="GO" id="GO:0008955">
    <property type="term" value="F:peptidoglycan glycosyltransferase activity"/>
    <property type="evidence" value="ECO:0007669"/>
    <property type="project" value="UniProtKB-EC"/>
</dbReference>
<name>A0A8J3NA90_9ACTN</name>
<keyword evidence="4 24" id="KW-0132">Cell division</keyword>
<gene>
    <name evidence="24" type="ORF">Aru02nite_01810</name>
</gene>
<accession>A0A8J3NA90</accession>
<keyword evidence="8" id="KW-0133">Cell shape</keyword>
<comment type="caution">
    <text evidence="24">The sequence shown here is derived from an EMBL/GenBank/DDBJ whole genome shotgun (WGS) entry which is preliminary data.</text>
</comment>
<protein>
    <recommendedName>
        <fullName evidence="17">Probable peptidoglycan glycosyltransferase FtsW</fullName>
        <ecNumber evidence="19">2.4.99.28</ecNumber>
    </recommendedName>
    <alternativeName>
        <fullName evidence="18">Cell division protein FtsW</fullName>
    </alternativeName>
    <alternativeName>
        <fullName evidence="15">Cell wall polymerase</fullName>
    </alternativeName>
    <alternativeName>
        <fullName evidence="14">Peptidoglycan polymerase</fullName>
    </alternativeName>
</protein>
<evidence type="ECO:0000256" key="18">
    <source>
        <dbReference type="ARBA" id="ARBA00041418"/>
    </source>
</evidence>
<keyword evidence="3" id="KW-1003">Cell membrane</keyword>
<keyword evidence="7 23" id="KW-0812">Transmembrane</keyword>
<feature type="transmembrane region" description="Helical" evidence="23">
    <location>
        <begin position="314"/>
        <end position="341"/>
    </location>
</feature>
<evidence type="ECO:0000256" key="14">
    <source>
        <dbReference type="ARBA" id="ARBA00032370"/>
    </source>
</evidence>
<feature type="compositionally biased region" description="Basic residues" evidence="22">
    <location>
        <begin position="473"/>
        <end position="488"/>
    </location>
</feature>
<dbReference type="PROSITE" id="PS00428">
    <property type="entry name" value="FTSW_RODA_SPOVE"/>
    <property type="match status" value="1"/>
</dbReference>
<organism evidence="24 25">
    <name type="scientific">Actinocatenispora rupis</name>
    <dbReference type="NCBI Taxonomy" id="519421"/>
    <lineage>
        <taxon>Bacteria</taxon>
        <taxon>Bacillati</taxon>
        <taxon>Actinomycetota</taxon>
        <taxon>Actinomycetes</taxon>
        <taxon>Micromonosporales</taxon>
        <taxon>Micromonosporaceae</taxon>
        <taxon>Actinocatenispora</taxon>
    </lineage>
</organism>
<evidence type="ECO:0000256" key="16">
    <source>
        <dbReference type="ARBA" id="ARBA00038053"/>
    </source>
</evidence>
<evidence type="ECO:0000256" key="3">
    <source>
        <dbReference type="ARBA" id="ARBA00022475"/>
    </source>
</evidence>
<feature type="region of interest" description="Disordered" evidence="22">
    <location>
        <begin position="439"/>
        <end position="488"/>
    </location>
</feature>
<dbReference type="InterPro" id="IPR013437">
    <property type="entry name" value="FtsW"/>
</dbReference>
<feature type="transmembrane region" description="Helical" evidence="23">
    <location>
        <begin position="362"/>
        <end position="383"/>
    </location>
</feature>
<feature type="transmembrane region" description="Helical" evidence="23">
    <location>
        <begin position="90"/>
        <end position="107"/>
    </location>
</feature>
<evidence type="ECO:0000256" key="2">
    <source>
        <dbReference type="ARBA" id="ARBA00004752"/>
    </source>
</evidence>
<evidence type="ECO:0000256" key="11">
    <source>
        <dbReference type="ARBA" id="ARBA00023136"/>
    </source>
</evidence>
<comment type="catalytic activity">
    <reaction evidence="20">
        <text>[GlcNAc-(1-&gt;4)-Mur2Ac(oyl-L-Ala-gamma-D-Glu-L-Lys-D-Ala-D-Ala)](n)-di-trans,octa-cis-undecaprenyl diphosphate + beta-D-GlcNAc-(1-&gt;4)-Mur2Ac(oyl-L-Ala-gamma-D-Glu-L-Lys-D-Ala-D-Ala)-di-trans,octa-cis-undecaprenyl diphosphate = [GlcNAc-(1-&gt;4)-Mur2Ac(oyl-L-Ala-gamma-D-Glu-L-Lys-D-Ala-D-Ala)](n+1)-di-trans,octa-cis-undecaprenyl diphosphate + di-trans,octa-cis-undecaprenyl diphosphate + H(+)</text>
        <dbReference type="Rhea" id="RHEA:23708"/>
        <dbReference type="Rhea" id="RHEA-COMP:9602"/>
        <dbReference type="Rhea" id="RHEA-COMP:9603"/>
        <dbReference type="ChEBI" id="CHEBI:15378"/>
        <dbReference type="ChEBI" id="CHEBI:58405"/>
        <dbReference type="ChEBI" id="CHEBI:60033"/>
        <dbReference type="ChEBI" id="CHEBI:78435"/>
        <dbReference type="EC" id="2.4.99.28"/>
    </reaction>
</comment>
<evidence type="ECO:0000256" key="17">
    <source>
        <dbReference type="ARBA" id="ARBA00041185"/>
    </source>
</evidence>
<evidence type="ECO:0000256" key="21">
    <source>
        <dbReference type="ARBA" id="ARBA00049966"/>
    </source>
</evidence>
<evidence type="ECO:0000256" key="12">
    <source>
        <dbReference type="ARBA" id="ARBA00023306"/>
    </source>
</evidence>
<feature type="transmembrane region" description="Helical" evidence="23">
    <location>
        <begin position="229"/>
        <end position="246"/>
    </location>
</feature>
<evidence type="ECO:0000256" key="13">
    <source>
        <dbReference type="ARBA" id="ARBA00023316"/>
    </source>
</evidence>
<dbReference type="InterPro" id="IPR018365">
    <property type="entry name" value="Cell_cycle_FtsW-rel_CS"/>
</dbReference>
<feature type="transmembrane region" description="Helical" evidence="23">
    <location>
        <begin position="389"/>
        <end position="411"/>
    </location>
</feature>
<reference evidence="24" key="1">
    <citation type="submission" date="2021-01" db="EMBL/GenBank/DDBJ databases">
        <title>Whole genome shotgun sequence of Actinocatenispora rupis NBRC 107355.</title>
        <authorList>
            <person name="Komaki H."/>
            <person name="Tamura T."/>
        </authorList>
    </citation>
    <scope>NUCLEOTIDE SEQUENCE</scope>
    <source>
        <strain evidence="24">NBRC 107355</strain>
    </source>
</reference>
<dbReference type="GO" id="GO:0032153">
    <property type="term" value="C:cell division site"/>
    <property type="evidence" value="ECO:0007669"/>
    <property type="project" value="TreeGrafter"/>
</dbReference>
<keyword evidence="9" id="KW-0573">Peptidoglycan synthesis</keyword>
<dbReference type="GO" id="GO:0015648">
    <property type="term" value="F:lipid-linked peptidoglycan transporter activity"/>
    <property type="evidence" value="ECO:0007669"/>
    <property type="project" value="TreeGrafter"/>
</dbReference>
<comment type="function">
    <text evidence="21">Peptidoglycan polymerase that is essential for cell division.</text>
</comment>
<evidence type="ECO:0000256" key="19">
    <source>
        <dbReference type="ARBA" id="ARBA00044770"/>
    </source>
</evidence>
<keyword evidence="11 23" id="KW-0472">Membrane</keyword>
<dbReference type="NCBIfam" id="TIGR02614">
    <property type="entry name" value="ftsW"/>
    <property type="match status" value="1"/>
</dbReference>
<evidence type="ECO:0000256" key="22">
    <source>
        <dbReference type="SAM" id="MobiDB-lite"/>
    </source>
</evidence>
<dbReference type="PANTHER" id="PTHR30474:SF2">
    <property type="entry name" value="PEPTIDOGLYCAN GLYCOSYLTRANSFERASE FTSW-RELATED"/>
    <property type="match status" value="1"/>
</dbReference>
<keyword evidence="5" id="KW-0328">Glycosyltransferase</keyword>
<evidence type="ECO:0000256" key="7">
    <source>
        <dbReference type="ARBA" id="ARBA00022692"/>
    </source>
</evidence>
<evidence type="ECO:0000256" key="1">
    <source>
        <dbReference type="ARBA" id="ARBA00004651"/>
    </source>
</evidence>
<feature type="transmembrane region" description="Helical" evidence="23">
    <location>
        <begin position="49"/>
        <end position="70"/>
    </location>
</feature>
<dbReference type="EC" id="2.4.99.28" evidence="19"/>
<dbReference type="InterPro" id="IPR001182">
    <property type="entry name" value="FtsW/RodA"/>
</dbReference>
<evidence type="ECO:0000256" key="4">
    <source>
        <dbReference type="ARBA" id="ARBA00022618"/>
    </source>
</evidence>
<keyword evidence="10 23" id="KW-1133">Transmembrane helix</keyword>
<evidence type="ECO:0000256" key="9">
    <source>
        <dbReference type="ARBA" id="ARBA00022984"/>
    </source>
</evidence>
<dbReference type="RefSeq" id="WP_239076254.1">
    <property type="nucleotide sequence ID" value="NZ_BAAAZM010000016.1"/>
</dbReference>
<evidence type="ECO:0000313" key="24">
    <source>
        <dbReference type="EMBL" id="GID09292.1"/>
    </source>
</evidence>
<proteinExistence type="inferred from homology"/>